<comment type="caution">
    <text evidence="4">The sequence shown here is derived from an EMBL/GenBank/DDBJ whole genome shotgun (WGS) entry which is preliminary data.</text>
</comment>
<dbReference type="Proteomes" id="UP000028709">
    <property type="component" value="Unassembled WGS sequence"/>
</dbReference>
<organism evidence="4 5">
    <name type="scientific">Chryseobacterium piperi</name>
    <dbReference type="NCBI Taxonomy" id="558152"/>
    <lineage>
        <taxon>Bacteria</taxon>
        <taxon>Pseudomonadati</taxon>
        <taxon>Bacteroidota</taxon>
        <taxon>Flavobacteriia</taxon>
        <taxon>Flavobacteriales</taxon>
        <taxon>Weeksellaceae</taxon>
        <taxon>Chryseobacterium group</taxon>
        <taxon>Chryseobacterium</taxon>
    </lineage>
</organism>
<evidence type="ECO:0000313" key="5">
    <source>
        <dbReference type="Proteomes" id="UP000028709"/>
    </source>
</evidence>
<keyword evidence="1" id="KW-0732">Signal</keyword>
<dbReference type="InterPro" id="IPR026444">
    <property type="entry name" value="Secre_tail"/>
</dbReference>
<evidence type="ECO:0000256" key="1">
    <source>
        <dbReference type="ARBA" id="ARBA00022729"/>
    </source>
</evidence>
<reference evidence="4 5" key="1">
    <citation type="submission" date="2014-07" db="EMBL/GenBank/DDBJ databases">
        <title>Genome of Chryseobacterium piperi CTM.</title>
        <authorList>
            <person name="Pipes S.E."/>
            <person name="Stropko S.J."/>
            <person name="Newman J.D."/>
        </authorList>
    </citation>
    <scope>NUCLEOTIDE SEQUENCE [LARGE SCALE GENOMIC DNA]</scope>
    <source>
        <strain evidence="4 5">CTM</strain>
    </source>
</reference>
<feature type="transmembrane region" description="Helical" evidence="2">
    <location>
        <begin position="12"/>
        <end position="28"/>
    </location>
</feature>
<evidence type="ECO:0000259" key="3">
    <source>
        <dbReference type="Pfam" id="PF18962"/>
    </source>
</evidence>
<gene>
    <name evidence="4" type="ORF">IQ37_03005</name>
</gene>
<dbReference type="EMBL" id="JPRJ01000002">
    <property type="protein sequence ID" value="KFF30144.1"/>
    <property type="molecule type" value="Genomic_DNA"/>
</dbReference>
<keyword evidence="2" id="KW-0812">Transmembrane</keyword>
<evidence type="ECO:0000313" key="4">
    <source>
        <dbReference type="EMBL" id="KFF30144.1"/>
    </source>
</evidence>
<protein>
    <recommendedName>
        <fullName evidence="3">Secretion system C-terminal sorting domain-containing protein</fullName>
    </recommendedName>
</protein>
<dbReference type="RefSeq" id="WP_034681488.1">
    <property type="nucleotide sequence ID" value="NZ_CP023049.2"/>
</dbReference>
<sequence length="380" mass="40894">MLKNLHFAIRKIGVGLGLIGIANTFLYAQQGDVINRLRVVSAKRNVNNQISIDTSGKYGASYADFSTGKVCTNTDPGNNPGDIGCVSFTYKEEPVSYSTVRGKDGKIWLQQNLGSTQVATSMSDEESYGDLFQWGRWDDWHQVRNSPTTGTPSPNSPDGLVGISSFITGSWWAGNTLTDQWTGNSAASISSNEGFDPCKAIGQGWKMPSQTDWVALQNAEVINNPTAAYNSTLKLPAAGYRGSTTGDFTFVGQRGYYWSSTPSSSGAKYFYIGSVLGNAAAGGPRGQGQSVRCVKEASSLGTSETKLNTVGIYPNPTNGILHIKTGTPIESLKVVNEAGQSVEVLLSNNEINMRGFPSGIYIVQLKFKNGQPFFKKIVKK</sequence>
<keyword evidence="5" id="KW-1185">Reference proteome</keyword>
<name>A0A086BMI0_9FLAO</name>
<dbReference type="AlphaFoldDB" id="A0A086BMI0"/>
<feature type="domain" description="Secretion system C-terminal sorting" evidence="3">
    <location>
        <begin position="312"/>
        <end position="378"/>
    </location>
</feature>
<dbReference type="eggNOG" id="COG3227">
    <property type="taxonomic scope" value="Bacteria"/>
</dbReference>
<dbReference type="NCBIfam" id="TIGR04183">
    <property type="entry name" value="Por_Secre_tail"/>
    <property type="match status" value="1"/>
</dbReference>
<dbReference type="OrthoDB" id="9805760at2"/>
<dbReference type="STRING" id="558152.IQ37_03005"/>
<proteinExistence type="predicted"/>
<keyword evidence="2" id="KW-0472">Membrane</keyword>
<keyword evidence="2" id="KW-1133">Transmembrane helix</keyword>
<evidence type="ECO:0000256" key="2">
    <source>
        <dbReference type="SAM" id="Phobius"/>
    </source>
</evidence>
<dbReference type="KEGG" id="cpip:CJF12_15265"/>
<accession>A0A086BMI0</accession>
<dbReference type="Pfam" id="PF18962">
    <property type="entry name" value="Por_Secre_tail"/>
    <property type="match status" value="1"/>
</dbReference>